<dbReference type="GO" id="GO:0005886">
    <property type="term" value="C:plasma membrane"/>
    <property type="evidence" value="ECO:0007669"/>
    <property type="project" value="UniProtKB-SubCell"/>
</dbReference>
<dbReference type="PANTHER" id="PTHR11993:SF10">
    <property type="entry name" value="NADH DEHYDROGENASE [UBIQUINONE] IRON-SULFUR PROTEIN 2, MITOCHONDRIAL"/>
    <property type="match status" value="1"/>
</dbReference>
<gene>
    <name evidence="2 5" type="primary">nuoD</name>
    <name evidence="5" type="ORF">caldi_23200</name>
</gene>
<dbReference type="EC" id="7.1.1.-" evidence="2"/>
<proteinExistence type="inferred from homology"/>
<keyword evidence="2" id="KW-0813">Transport</keyword>
<name>A0AA35CKZ2_9FIRM</name>
<evidence type="ECO:0000259" key="4">
    <source>
        <dbReference type="Pfam" id="PF00346"/>
    </source>
</evidence>
<comment type="similarity">
    <text evidence="2">Belongs to the complex I 49 kDa subunit family.</text>
</comment>
<dbReference type="InterPro" id="IPR022885">
    <property type="entry name" value="NDH1_su_D/H"/>
</dbReference>
<dbReference type="AlphaFoldDB" id="A0AA35CKZ2"/>
<dbReference type="SUPFAM" id="SSF56762">
    <property type="entry name" value="HydB/Nqo4-like"/>
    <property type="match status" value="1"/>
</dbReference>
<feature type="domain" description="NADH-quinone oxidoreductase subunit D" evidence="4">
    <location>
        <begin position="125"/>
        <end position="386"/>
    </location>
</feature>
<dbReference type="GO" id="GO:0048038">
    <property type="term" value="F:quinone binding"/>
    <property type="evidence" value="ECO:0007669"/>
    <property type="project" value="UniProtKB-KW"/>
</dbReference>
<dbReference type="Gene3D" id="1.10.645.10">
    <property type="entry name" value="Cytochrome-c3 Hydrogenase, chain B"/>
    <property type="match status" value="1"/>
</dbReference>
<dbReference type="PANTHER" id="PTHR11993">
    <property type="entry name" value="NADH-UBIQUINONE OXIDOREDUCTASE 49 KDA SUBUNIT"/>
    <property type="match status" value="1"/>
</dbReference>
<feature type="transmembrane region" description="Helical" evidence="3">
    <location>
        <begin position="116"/>
        <end position="136"/>
    </location>
</feature>
<dbReference type="EMBL" id="AP025628">
    <property type="protein sequence ID" value="BDG61230.1"/>
    <property type="molecule type" value="Genomic_DNA"/>
</dbReference>
<dbReference type="InterPro" id="IPR029014">
    <property type="entry name" value="NiFe-Hase_large"/>
</dbReference>
<keyword evidence="6" id="KW-1185">Reference proteome</keyword>
<dbReference type="Pfam" id="PF00346">
    <property type="entry name" value="Complex1_49kDa"/>
    <property type="match status" value="1"/>
</dbReference>
<keyword evidence="2" id="KW-1003">Cell membrane</keyword>
<evidence type="ECO:0000313" key="5">
    <source>
        <dbReference type="EMBL" id="BDG61230.1"/>
    </source>
</evidence>
<comment type="function">
    <text evidence="2">NDH-1 shuttles electrons from NADH, via FMN and iron-sulfur (Fe-S) centers, to quinones in the respiratory chain. The immediate electron acceptor for the enzyme in this species is believed to be a menaquinone. Couples the redox reaction to proton translocation (for every two electrons transferred, four hydrogen ions are translocated across the cytoplasmic membrane), and thus conserves the redox energy in a proton gradient.</text>
</comment>
<keyword evidence="3" id="KW-1133">Transmembrane helix</keyword>
<dbReference type="NCBIfam" id="NF004739">
    <property type="entry name" value="PRK06075.1"/>
    <property type="match status" value="1"/>
</dbReference>
<sequence length="386" mass="43986">MPVTTMEQTKELLINMGPQHPSTHGVLRILVKLDGETMTWAQPDIGYLHRCFEKLSENKMYPQVIPYTDRTDYLSAITNEHAYVLAVEKLLGIQPPERAEYIRVLMAEFQRICSHLLGLGSMALDLGAVSAFLYAWRDREKMYSIFERITGGRMLYNYFRIGGVRNDLPEGIIGTPQDGRDKADKTFWGFINYLDSYVIPEWDVLLTGNRIFQWRTQGVAPLSSQDAIAYGASGPVLRASGVKWDLRKNVPYSIYDRFEFDIPVGKENGDCFDRWWVRVEEMRQSSRIVKQALQWLAENPGEVMVPKLQRYPKPPPGEVYVRVEGSRGEVGVHLVSDGTQKPYKVKWRSPAFTHLQLIPLLAPGFKVADMIAIIGSLDIVLGEVDR</sequence>
<organism evidence="5 6">
    <name type="scientific">Caldinitratiruptor microaerophilus</name>
    <dbReference type="NCBI Taxonomy" id="671077"/>
    <lineage>
        <taxon>Bacteria</taxon>
        <taxon>Bacillati</taxon>
        <taxon>Bacillota</taxon>
        <taxon>Clostridia</taxon>
        <taxon>Eubacteriales</taxon>
        <taxon>Symbiobacteriaceae</taxon>
        <taxon>Caldinitratiruptor</taxon>
    </lineage>
</organism>
<accession>A0AA35CKZ2</accession>
<dbReference type="Proteomes" id="UP001163687">
    <property type="component" value="Chromosome"/>
</dbReference>
<comment type="subunit">
    <text evidence="2">NDH-1 is composed of 14 different subunits. Subunits NuoB, C, D, E, F, and G constitute the peripheral sector of the complex.</text>
</comment>
<evidence type="ECO:0000256" key="2">
    <source>
        <dbReference type="HAMAP-Rule" id="MF_01358"/>
    </source>
</evidence>
<comment type="catalytic activity">
    <reaction evidence="2">
        <text>a quinone + NADH + 5 H(+)(in) = a quinol + NAD(+) + 4 H(+)(out)</text>
        <dbReference type="Rhea" id="RHEA:57888"/>
        <dbReference type="ChEBI" id="CHEBI:15378"/>
        <dbReference type="ChEBI" id="CHEBI:24646"/>
        <dbReference type="ChEBI" id="CHEBI:57540"/>
        <dbReference type="ChEBI" id="CHEBI:57945"/>
        <dbReference type="ChEBI" id="CHEBI:132124"/>
    </reaction>
</comment>
<protein>
    <recommendedName>
        <fullName evidence="2">NADH-quinone oxidoreductase subunit D</fullName>
        <ecNumber evidence="2">7.1.1.-</ecNumber>
    </recommendedName>
    <alternativeName>
        <fullName evidence="2">NADH dehydrogenase I subunit D</fullName>
    </alternativeName>
    <alternativeName>
        <fullName evidence="2">NDH-1 subunit D</fullName>
    </alternativeName>
</protein>
<keyword evidence="1 2" id="KW-0874">Quinone</keyword>
<dbReference type="KEGG" id="cmic:caldi_23200"/>
<evidence type="ECO:0000313" key="6">
    <source>
        <dbReference type="Proteomes" id="UP001163687"/>
    </source>
</evidence>
<keyword evidence="2" id="KW-1278">Translocase</keyword>
<dbReference type="GO" id="GO:0050136">
    <property type="term" value="F:NADH dehydrogenase (quinone) (non-electrogenic) activity"/>
    <property type="evidence" value="ECO:0007669"/>
    <property type="project" value="UniProtKB-UniRule"/>
</dbReference>
<evidence type="ECO:0000256" key="1">
    <source>
        <dbReference type="ARBA" id="ARBA00022719"/>
    </source>
</evidence>
<dbReference type="HAMAP" id="MF_01358">
    <property type="entry name" value="NDH1_NuoD"/>
    <property type="match status" value="1"/>
</dbReference>
<comment type="subcellular location">
    <subcellularLocation>
        <location evidence="2">Cell membrane</location>
        <topology evidence="2">Peripheral membrane protein</topology>
        <orientation evidence="2">Cytoplasmic side</orientation>
    </subcellularLocation>
</comment>
<reference evidence="5" key="1">
    <citation type="submission" date="2022-03" db="EMBL/GenBank/DDBJ databases">
        <title>Complete genome sequence of Caldinitratiruptor microaerophilus.</title>
        <authorList>
            <person name="Mukaiyama R."/>
            <person name="Nishiyama T."/>
            <person name="Ueda K."/>
        </authorList>
    </citation>
    <scope>NUCLEOTIDE SEQUENCE</scope>
    <source>
        <strain evidence="5">JCM 16183</strain>
    </source>
</reference>
<keyword evidence="2 3" id="KW-0472">Membrane</keyword>
<dbReference type="GO" id="GO:0051287">
    <property type="term" value="F:NAD binding"/>
    <property type="evidence" value="ECO:0007669"/>
    <property type="project" value="InterPro"/>
</dbReference>
<keyword evidence="3" id="KW-0812">Transmembrane</keyword>
<dbReference type="InterPro" id="IPR001135">
    <property type="entry name" value="NADH_Q_OxRdtase_suD"/>
</dbReference>
<keyword evidence="2" id="KW-0520">NAD</keyword>
<evidence type="ECO:0000256" key="3">
    <source>
        <dbReference type="SAM" id="Phobius"/>
    </source>
</evidence>